<dbReference type="SUPFAM" id="SSF52980">
    <property type="entry name" value="Restriction endonuclease-like"/>
    <property type="match status" value="1"/>
</dbReference>
<comment type="caution">
    <text evidence="2">The sequence shown here is derived from an EMBL/GenBank/DDBJ whole genome shotgun (WGS) entry which is preliminary data.</text>
</comment>
<dbReference type="AlphaFoldDB" id="A0A8J3U8M6"/>
<dbReference type="EMBL" id="BOOP01000023">
    <property type="protein sequence ID" value="GII40091.1"/>
    <property type="molecule type" value="Genomic_DNA"/>
</dbReference>
<name>A0A8J3U8M6_9ACTN</name>
<dbReference type="RefSeq" id="WP_204075636.1">
    <property type="nucleotide sequence ID" value="NZ_BAABHI010000001.1"/>
</dbReference>
<dbReference type="PANTHER" id="PTHR35400">
    <property type="entry name" value="SLR1083 PROTEIN"/>
    <property type="match status" value="1"/>
</dbReference>
<dbReference type="InterPro" id="IPR011335">
    <property type="entry name" value="Restrct_endonuc-II-like"/>
</dbReference>
<protein>
    <recommendedName>
        <fullName evidence="1">Putative restriction endonuclease domain-containing protein</fullName>
    </recommendedName>
</protein>
<dbReference type="InterPro" id="IPR012296">
    <property type="entry name" value="Nuclease_put_TT1808"/>
</dbReference>
<organism evidence="2 3">
    <name type="scientific">Planotetraspora phitsanulokensis</name>
    <dbReference type="NCBI Taxonomy" id="575192"/>
    <lineage>
        <taxon>Bacteria</taxon>
        <taxon>Bacillati</taxon>
        <taxon>Actinomycetota</taxon>
        <taxon>Actinomycetes</taxon>
        <taxon>Streptosporangiales</taxon>
        <taxon>Streptosporangiaceae</taxon>
        <taxon>Planotetraspora</taxon>
    </lineage>
</organism>
<dbReference type="CDD" id="cd06260">
    <property type="entry name" value="DUF820-like"/>
    <property type="match status" value="1"/>
</dbReference>
<keyword evidence="3" id="KW-1185">Reference proteome</keyword>
<evidence type="ECO:0000313" key="3">
    <source>
        <dbReference type="Proteomes" id="UP000622547"/>
    </source>
</evidence>
<feature type="domain" description="Putative restriction endonuclease" evidence="1">
    <location>
        <begin position="51"/>
        <end position="175"/>
    </location>
</feature>
<accession>A0A8J3U8M6</accession>
<proteinExistence type="predicted"/>
<sequence>MTTNGDGDDATLRDVTSVLDDWPYPPPGGWTADDLDRLPLDGPNGELDFFKHVELVDGALIFTSPQKRFHERVVFGLRTVLNEQVPGGFAAVSQMDVKLGLRQRPYPDVSLVEAAAAADDARTFYVPEEVHLVIEVVSPESEYRDREIKPQRYAAAGIPHFWRVENDDNRPVVYVYEIDPATRAYAVTGIYHARLAVEVPFTIAADLDALPR</sequence>
<gene>
    <name evidence="2" type="ORF">Pph01_50940</name>
</gene>
<reference evidence="2 3" key="1">
    <citation type="submission" date="2021-01" db="EMBL/GenBank/DDBJ databases">
        <title>Whole genome shotgun sequence of Planotetraspora phitsanulokensis NBRC 104273.</title>
        <authorList>
            <person name="Komaki H."/>
            <person name="Tamura T."/>
        </authorList>
    </citation>
    <scope>NUCLEOTIDE SEQUENCE [LARGE SCALE GENOMIC DNA]</scope>
    <source>
        <strain evidence="2 3">NBRC 104273</strain>
    </source>
</reference>
<dbReference type="Proteomes" id="UP000622547">
    <property type="component" value="Unassembled WGS sequence"/>
</dbReference>
<dbReference type="PANTHER" id="PTHR35400:SF3">
    <property type="entry name" value="SLL1072 PROTEIN"/>
    <property type="match status" value="1"/>
</dbReference>
<dbReference type="Gene3D" id="3.90.1570.10">
    <property type="entry name" value="tt1808, chain A"/>
    <property type="match status" value="1"/>
</dbReference>
<dbReference type="Pfam" id="PF05685">
    <property type="entry name" value="Uma2"/>
    <property type="match status" value="1"/>
</dbReference>
<evidence type="ECO:0000259" key="1">
    <source>
        <dbReference type="Pfam" id="PF05685"/>
    </source>
</evidence>
<evidence type="ECO:0000313" key="2">
    <source>
        <dbReference type="EMBL" id="GII40091.1"/>
    </source>
</evidence>
<dbReference type="InterPro" id="IPR008538">
    <property type="entry name" value="Uma2"/>
</dbReference>